<keyword evidence="7" id="KW-0256">Endoplasmic reticulum</keyword>
<dbReference type="Pfam" id="PF07304">
    <property type="entry name" value="SRA1"/>
    <property type="match status" value="1"/>
</dbReference>
<dbReference type="InterPro" id="IPR009917">
    <property type="entry name" value="SRA1/Sec31"/>
</dbReference>
<dbReference type="InterPro" id="IPR024298">
    <property type="entry name" value="Sec16_Sec23-bd"/>
</dbReference>
<dbReference type="InterPro" id="IPR036322">
    <property type="entry name" value="WD40_repeat_dom_sf"/>
</dbReference>
<evidence type="ECO:0000256" key="10">
    <source>
        <dbReference type="ARBA" id="ARBA00023136"/>
    </source>
</evidence>
<comment type="subcellular location">
    <subcellularLocation>
        <location evidence="1">Cytoplasmic vesicle membrane</location>
    </subcellularLocation>
    <subcellularLocation>
        <location evidence="12">Endomembrane system</location>
        <topology evidence="12">Peripheral membrane protein</topology>
        <orientation evidence="12">Cytoplasmic side</orientation>
    </subcellularLocation>
    <subcellularLocation>
        <location evidence="2">Endoplasmic reticulum membrane</location>
    </subcellularLocation>
</comment>
<keyword evidence="18" id="KW-1185">Reference proteome</keyword>
<accession>A0A1V9YIG5</accession>
<dbReference type="OrthoDB" id="542917at2759"/>
<dbReference type="SMART" id="SM00320">
    <property type="entry name" value="WD40"/>
    <property type="match status" value="5"/>
</dbReference>
<dbReference type="InterPro" id="IPR001680">
    <property type="entry name" value="WD40_rpt"/>
</dbReference>
<keyword evidence="11" id="KW-0968">Cytoplasmic vesicle</keyword>
<dbReference type="SUPFAM" id="SSF50978">
    <property type="entry name" value="WD40 repeat-like"/>
    <property type="match status" value="1"/>
</dbReference>
<dbReference type="STRING" id="1202772.A0A1V9YIG5"/>
<dbReference type="Proteomes" id="UP000243579">
    <property type="component" value="Unassembled WGS sequence"/>
</dbReference>
<comment type="caution">
    <text evidence="17">The sequence shown here is derived from an EMBL/GenBank/DDBJ whole genome shotgun (WGS) entry which is preliminary data.</text>
</comment>
<dbReference type="InterPro" id="IPR040251">
    <property type="entry name" value="SEC31-like"/>
</dbReference>
<dbReference type="GO" id="GO:0030127">
    <property type="term" value="C:COPII vesicle coat"/>
    <property type="evidence" value="ECO:0007669"/>
    <property type="project" value="TreeGrafter"/>
</dbReference>
<dbReference type="GO" id="GO:0090110">
    <property type="term" value="P:COPII-coated vesicle cargo loading"/>
    <property type="evidence" value="ECO:0007669"/>
    <property type="project" value="TreeGrafter"/>
</dbReference>
<keyword evidence="8" id="KW-0931">ER-Golgi transport</keyword>
<keyword evidence="9" id="KW-0653">Protein transport</keyword>
<evidence type="ECO:0000313" key="18">
    <source>
        <dbReference type="Proteomes" id="UP000243579"/>
    </source>
</evidence>
<proteinExistence type="inferred from homology"/>
<evidence type="ECO:0000256" key="11">
    <source>
        <dbReference type="ARBA" id="ARBA00023329"/>
    </source>
</evidence>
<keyword evidence="5 13" id="KW-0853">WD repeat</keyword>
<dbReference type="EMBL" id="JNBR01001675">
    <property type="protein sequence ID" value="OQR85466.1"/>
    <property type="molecule type" value="Genomic_DNA"/>
</dbReference>
<organism evidence="17 18">
    <name type="scientific">Achlya hypogyna</name>
    <name type="common">Oomycete</name>
    <name type="synonym">Protoachlya hypogyna</name>
    <dbReference type="NCBI Taxonomy" id="1202772"/>
    <lineage>
        <taxon>Eukaryota</taxon>
        <taxon>Sar</taxon>
        <taxon>Stramenopiles</taxon>
        <taxon>Oomycota</taxon>
        <taxon>Saprolegniomycetes</taxon>
        <taxon>Saprolegniales</taxon>
        <taxon>Achlyaceae</taxon>
        <taxon>Achlya</taxon>
    </lineage>
</organism>
<evidence type="ECO:0000256" key="14">
    <source>
        <dbReference type="SAM" id="MobiDB-lite"/>
    </source>
</evidence>
<evidence type="ECO:0000256" key="2">
    <source>
        <dbReference type="ARBA" id="ARBA00004586"/>
    </source>
</evidence>
<sequence>MSVLKEVSGAAATAWSPVKRPLLAVAQNDLSLYSMNLAVPGRTMDRVGGIAIGSRVLALTWSDVLKHRASCTMGVLAGAMEDGTVSLWDASKVFSGDTALLGQVSKHKGAVTSVQFNPRPDNSHLIASGGTDGEIYITSLAKLDKPMVLAPGPSIAQPGNGITTVAWNTQAAFIVASGCQQGTTTIWDLKQKQPWCQLHDPHQAPVSAIAWSPHEGLQVITASVDDANPVVRLWDLRGSKTTPLAEFYEHRAGVLSAAWSPHDAGFVLTSGRDRRTLVWDLNSNQLACEVFDTSPDGVHYGGGYERRDLQWAPHTPGVFSAATPEATHVLGMHSLGMHALYAPEWTAQQAAAYAPPTPATPPNPLELVDAADALEQRGGDGKQFCDYKAAQASPADAVEWGFLKILFADDARKQLLLHLGFDEDEIEAEASKYMDGSSVAVSDPALASDPLPVFTQASEDIVKRSLLVGNFEAAVECCLRHNQLANALLLATCGGPELWARTQEAFFKRQQRPFMKIVAAIIKNELATLVREAALDRWKETLAILSTYSKSEEFPGLCNQLGVRLFDSGDVAAATLCFICAMNIDRAVAIWTERVHAQDASRRPLAVLHAVEKVAVFAQAIAGHATDPPKAAHPLFSEYATIMLSIGQLDIASKYGKHDAAIMDRLQQGSVYTPPPLEPQYDAPVHQVPNDYQSPAADYQEPPAAHYQEPYTAEYQEPHGAEYQEPHAAEYQPHTGDYQQPHGGDYQQSHAAEYQQDARDYQQGQTTDYQQRDAANHQQPHAANLDQPPPDAYATYDQAPYAPSPAAYDQAPYAHEPATLPAQELHHQSDEHAPSPPTPEAPAVEAVPPPVDTAPPKAFLLNTARAKSPAPKAAPPAAPVSAPAQPYATSVDLSSVPEADLSVVSAVSDLIGALEMQKLPAMEAKQLGDIKKAADVLFSKLGSGELSDVVLDLVHDMAGGLAARDIKHAQQVHVVLTKDHWTQHKDWLRGLKALIQICVKRIR</sequence>
<gene>
    <name evidence="17" type="ORF">ACHHYP_11810</name>
</gene>
<dbReference type="GO" id="GO:0070971">
    <property type="term" value="C:endoplasmic reticulum exit site"/>
    <property type="evidence" value="ECO:0007669"/>
    <property type="project" value="TreeGrafter"/>
</dbReference>
<evidence type="ECO:0000256" key="5">
    <source>
        <dbReference type="ARBA" id="ARBA00022574"/>
    </source>
</evidence>
<feature type="repeat" description="WD" evidence="13">
    <location>
        <begin position="247"/>
        <end position="289"/>
    </location>
</feature>
<keyword evidence="10" id="KW-0472">Membrane</keyword>
<evidence type="ECO:0000256" key="7">
    <source>
        <dbReference type="ARBA" id="ARBA00022824"/>
    </source>
</evidence>
<feature type="region of interest" description="Disordered" evidence="14">
    <location>
        <begin position="671"/>
        <end position="700"/>
    </location>
</feature>
<dbReference type="GO" id="GO:0005198">
    <property type="term" value="F:structural molecule activity"/>
    <property type="evidence" value="ECO:0007669"/>
    <property type="project" value="TreeGrafter"/>
</dbReference>
<evidence type="ECO:0000313" key="17">
    <source>
        <dbReference type="EMBL" id="OQR85466.1"/>
    </source>
</evidence>
<dbReference type="PROSITE" id="PS50082">
    <property type="entry name" value="WD_REPEATS_2"/>
    <property type="match status" value="1"/>
</dbReference>
<dbReference type="PROSITE" id="PS00678">
    <property type="entry name" value="WD_REPEATS_1"/>
    <property type="match status" value="1"/>
</dbReference>
<feature type="domain" description="SRA1/Sec31" evidence="15">
    <location>
        <begin position="867"/>
        <end position="995"/>
    </location>
</feature>
<dbReference type="AlphaFoldDB" id="A0A1V9YIG5"/>
<keyword evidence="6" id="KW-0677">Repeat</keyword>
<evidence type="ECO:0000256" key="3">
    <source>
        <dbReference type="ARBA" id="ARBA00009358"/>
    </source>
</evidence>
<dbReference type="PANTHER" id="PTHR13923:SF11">
    <property type="entry name" value="SECRETORY 31, ISOFORM D"/>
    <property type="match status" value="1"/>
</dbReference>
<dbReference type="GO" id="GO:0015031">
    <property type="term" value="P:protein transport"/>
    <property type="evidence" value="ECO:0007669"/>
    <property type="project" value="UniProtKB-KW"/>
</dbReference>
<feature type="compositionally biased region" description="Basic and acidic residues" evidence="14">
    <location>
        <begin position="824"/>
        <end position="833"/>
    </location>
</feature>
<dbReference type="GO" id="GO:0005789">
    <property type="term" value="C:endoplasmic reticulum membrane"/>
    <property type="evidence" value="ECO:0007669"/>
    <property type="project" value="UniProtKB-SubCell"/>
</dbReference>
<dbReference type="Gene3D" id="1.20.940.10">
    <property type="entry name" value="Functional domain of the splicing factor Prp18"/>
    <property type="match status" value="1"/>
</dbReference>
<feature type="region of interest" description="Disordered" evidence="14">
    <location>
        <begin position="823"/>
        <end position="856"/>
    </location>
</feature>
<evidence type="ECO:0000256" key="8">
    <source>
        <dbReference type="ARBA" id="ARBA00022892"/>
    </source>
</evidence>
<comment type="similarity">
    <text evidence="3">Belongs to the WD repeat SEC31 family.</text>
</comment>
<dbReference type="Gene3D" id="1.25.40.1030">
    <property type="match status" value="1"/>
</dbReference>
<dbReference type="Pfam" id="PF00400">
    <property type="entry name" value="WD40"/>
    <property type="match status" value="2"/>
</dbReference>
<protein>
    <submittedName>
        <fullName evidence="17">Uncharacterized protein</fullName>
    </submittedName>
</protein>
<dbReference type="PROSITE" id="PS50294">
    <property type="entry name" value="WD_REPEATS_REGION"/>
    <property type="match status" value="1"/>
</dbReference>
<evidence type="ECO:0000256" key="12">
    <source>
        <dbReference type="ARBA" id="ARBA00029433"/>
    </source>
</evidence>
<evidence type="ECO:0000256" key="1">
    <source>
        <dbReference type="ARBA" id="ARBA00004156"/>
    </source>
</evidence>
<reference evidence="17 18" key="1">
    <citation type="journal article" date="2014" name="Genome Biol. Evol.">
        <title>The secreted proteins of Achlya hypogyna and Thraustotheca clavata identify the ancestral oomycete secretome and reveal gene acquisitions by horizontal gene transfer.</title>
        <authorList>
            <person name="Misner I."/>
            <person name="Blouin N."/>
            <person name="Leonard G."/>
            <person name="Richards T.A."/>
            <person name="Lane C.E."/>
        </authorList>
    </citation>
    <scope>NUCLEOTIDE SEQUENCE [LARGE SCALE GENOMIC DNA]</scope>
    <source>
        <strain evidence="17 18">ATCC 48635</strain>
    </source>
</reference>
<feature type="domain" description="Sec16 Sec23-binding" evidence="16">
    <location>
        <begin position="463"/>
        <end position="682"/>
    </location>
</feature>
<dbReference type="PANTHER" id="PTHR13923">
    <property type="entry name" value="SEC31-RELATED PROTEIN"/>
    <property type="match status" value="1"/>
</dbReference>
<evidence type="ECO:0000256" key="6">
    <source>
        <dbReference type="ARBA" id="ARBA00022737"/>
    </source>
</evidence>
<dbReference type="GO" id="GO:0007029">
    <property type="term" value="P:endoplasmic reticulum organization"/>
    <property type="evidence" value="ECO:0007669"/>
    <property type="project" value="TreeGrafter"/>
</dbReference>
<evidence type="ECO:0000259" key="15">
    <source>
        <dbReference type="Pfam" id="PF07304"/>
    </source>
</evidence>
<evidence type="ECO:0000256" key="9">
    <source>
        <dbReference type="ARBA" id="ARBA00022927"/>
    </source>
</evidence>
<evidence type="ECO:0000256" key="13">
    <source>
        <dbReference type="PROSITE-ProRule" id="PRU00221"/>
    </source>
</evidence>
<evidence type="ECO:0000259" key="16">
    <source>
        <dbReference type="Pfam" id="PF12931"/>
    </source>
</evidence>
<dbReference type="InterPro" id="IPR019775">
    <property type="entry name" value="WD40_repeat_CS"/>
</dbReference>
<feature type="region of interest" description="Disordered" evidence="14">
    <location>
        <begin position="732"/>
        <end position="809"/>
    </location>
</feature>
<name>A0A1V9YIG5_ACHHY</name>
<evidence type="ECO:0000256" key="4">
    <source>
        <dbReference type="ARBA" id="ARBA00022448"/>
    </source>
</evidence>
<dbReference type="Gene3D" id="2.130.10.10">
    <property type="entry name" value="YVTN repeat-like/Quinoprotein amine dehydrogenase"/>
    <property type="match status" value="1"/>
</dbReference>
<keyword evidence="4" id="KW-0813">Transport</keyword>
<dbReference type="Pfam" id="PF12931">
    <property type="entry name" value="TPR_Sec16"/>
    <property type="match status" value="1"/>
</dbReference>
<dbReference type="InterPro" id="IPR015943">
    <property type="entry name" value="WD40/YVTN_repeat-like_dom_sf"/>
</dbReference>